<dbReference type="AlphaFoldDB" id="A0A9P3GDJ3"/>
<evidence type="ECO:0000313" key="1">
    <source>
        <dbReference type="EMBL" id="GJE92918.1"/>
    </source>
</evidence>
<keyword evidence="2" id="KW-1185">Reference proteome</keyword>
<dbReference type="EMBL" id="BPQB01000029">
    <property type="protein sequence ID" value="GJE92918.1"/>
    <property type="molecule type" value="Genomic_DNA"/>
</dbReference>
<sequence length="179" mass="19812">MASYHVFTDVRMPQHLPVGAVLVPQRTYTAERPVQAFDAAAPIRFVTRGALGIRLVDALEENTFALEGAGEMIQIPSRGQKLGIRMVWPGYEPWTKHISIVGVAPNQLITKGRLAYEVARAVRKCLEELSHKSSSEAAPDWWATQVPIDQLVLLELHQVMLSSWQPILCRVVPVPALGA</sequence>
<protein>
    <submittedName>
        <fullName evidence="1">Uncharacterized protein</fullName>
    </submittedName>
</protein>
<organism evidence="1 2">
    <name type="scientific">Phanerochaete sordida</name>
    <dbReference type="NCBI Taxonomy" id="48140"/>
    <lineage>
        <taxon>Eukaryota</taxon>
        <taxon>Fungi</taxon>
        <taxon>Dikarya</taxon>
        <taxon>Basidiomycota</taxon>
        <taxon>Agaricomycotina</taxon>
        <taxon>Agaricomycetes</taxon>
        <taxon>Polyporales</taxon>
        <taxon>Phanerochaetaceae</taxon>
        <taxon>Phanerochaete</taxon>
    </lineage>
</organism>
<accession>A0A9P3GDJ3</accession>
<comment type="caution">
    <text evidence="1">The sequence shown here is derived from an EMBL/GenBank/DDBJ whole genome shotgun (WGS) entry which is preliminary data.</text>
</comment>
<dbReference type="OrthoDB" id="2799313at2759"/>
<evidence type="ECO:0000313" key="2">
    <source>
        <dbReference type="Proteomes" id="UP000703269"/>
    </source>
</evidence>
<name>A0A9P3GDJ3_9APHY</name>
<reference evidence="1 2" key="1">
    <citation type="submission" date="2021-08" db="EMBL/GenBank/DDBJ databases">
        <title>Draft Genome Sequence of Phanerochaete sordida strain YK-624.</title>
        <authorList>
            <person name="Mori T."/>
            <person name="Dohra H."/>
            <person name="Suzuki T."/>
            <person name="Kawagishi H."/>
            <person name="Hirai H."/>
        </authorList>
    </citation>
    <scope>NUCLEOTIDE SEQUENCE [LARGE SCALE GENOMIC DNA]</scope>
    <source>
        <strain evidence="1 2">YK-624</strain>
    </source>
</reference>
<dbReference type="Proteomes" id="UP000703269">
    <property type="component" value="Unassembled WGS sequence"/>
</dbReference>
<gene>
    <name evidence="1" type="ORF">PsYK624_090770</name>
</gene>
<proteinExistence type="predicted"/>